<feature type="compositionally biased region" description="Low complexity" evidence="4">
    <location>
        <begin position="1123"/>
        <end position="1139"/>
    </location>
</feature>
<feature type="region of interest" description="Disordered" evidence="4">
    <location>
        <begin position="666"/>
        <end position="714"/>
    </location>
</feature>
<dbReference type="GO" id="GO:0010228">
    <property type="term" value="P:vegetative to reproductive phase transition of meristem"/>
    <property type="evidence" value="ECO:0007669"/>
    <property type="project" value="TreeGrafter"/>
</dbReference>
<dbReference type="GO" id="GO:0005634">
    <property type="term" value="C:nucleus"/>
    <property type="evidence" value="ECO:0007669"/>
    <property type="project" value="UniProtKB-SubCell"/>
</dbReference>
<evidence type="ECO:0000259" key="5">
    <source>
        <dbReference type="PROSITE" id="PS50071"/>
    </source>
</evidence>
<comment type="caution">
    <text evidence="6">The sequence shown here is derived from an EMBL/GenBank/DDBJ whole genome shotgun (WGS) entry which is preliminary data.</text>
</comment>
<dbReference type="InterPro" id="IPR001356">
    <property type="entry name" value="HD"/>
</dbReference>
<sequence length="1227" mass="135062">MALVPVVVAPADGALVELEDIGSSVESLARVVESQKSLFHSQIDQLQKLVVAQCKLTGVNPLSQEMAAGALSIKIGKRPRDMLNPKAIKYMQSIFSIKDTIGKKETREISALCGITVTQVRDYISSQRSRVRKLVNLSRDKATRLEVSPAISHGCPLSPDQPLFVSKEESNNTVDNRTIEECTQVLETSGNLTVACAQVSEDSGSATTVCTQFPTYSGNTTIPCRQVIMDSGNTIPVFTQVPGNMGIVIPYYTQVPVYVTPQYSADAATVCTQNPVVVSAVQGGQQNPIKTDLNTVEGGPSSSQKEETIPGVDSDDKRFLENIFNLMRKDQTFSGQVKLMEWILQIHNTAVLSWFSTKGGITILATWLSQAALEEQTTVLLVLFKVLCHLPLHKALPAQMSAILQTVNRLRFYRTSDISNRAKILLSRWSKMFVRSQALRNPSSRNLSKNAQELIRKDRISEILGDESWQSKMDLPEEILALAGSTDGSRKQEPKQAMKLLEFSDGPTKKHGWNVSSTKIKERRKVRLVENPDHKMAGRGLSVARAVPSNQSRPMSADDIQKAKMRAMYMQDKYGKTETPPGENNQQKAEPKPTSSSQANSVLPANRVLPQLPQIGTTEVQRPTKSLPHMMETPVNPKPNATSQEQLLEKLKKDRFRWQTPPEVRINPSWRVGAGENSKEVEIQTQRNGREKETLYSDPRDIPPNPKEPWDIDMDFDDSLTMEIPLEQETDLEPPDAAPAPAPAAAADAADTGPSSSTRDDSRAAAVEEPTASTSAAAAFPSPASTSTSNGLPEPDIELLAVLLKHPDIVYALTSGQGKNLNNNDMVALLDLVKTTGVGLAGIVNGLATVTKEVPAPVPVPVPVPEPVPEPEPEPTSLPSPTPPANAARVGWRSEFPSHGQSPQLQPQSFITAPNVAITGPNVASDTLPPPTIPMDVTHHTTANQMAFNHHQAQSLHMAPQVPTTILSLPQLTVTVNPRPPQPHPPQQQYQPAALQQHYQPAQQQQYQPAPNLQPMMMMAPSYGHAPLWQQTPNPPEIILPRNHYQANNPSLPSFPPPAPVKSQSHALPATGTYPPKAPAWPPSASASASAGNAFIGGQNLALDSRTGYPNNFRRNDPVYPVNTNNNNNNNNNNYNSNNMYPRRNGYANGSGMETWGPQSVQSRDVRYSQNNFSEQRRESGRSHQQDEGSRQGHSSRRHGEKRWRDRDYDRDRDRDWDRDRHRNRRR</sequence>
<evidence type="ECO:0000313" key="7">
    <source>
        <dbReference type="Proteomes" id="UP001140949"/>
    </source>
</evidence>
<name>A0AAX6FMB6_IRIPA</name>
<feature type="compositionally biased region" description="Basic and acidic residues" evidence="4">
    <location>
        <begin position="677"/>
        <end position="701"/>
    </location>
</feature>
<feature type="DNA-binding region" description="Homeobox" evidence="3">
    <location>
        <begin position="76"/>
        <end position="135"/>
    </location>
</feature>
<dbReference type="SUPFAM" id="SSF46689">
    <property type="entry name" value="Homeodomain-like"/>
    <property type="match status" value="1"/>
</dbReference>
<feature type="compositionally biased region" description="Low complexity" evidence="4">
    <location>
        <begin position="764"/>
        <end position="789"/>
    </location>
</feature>
<organism evidence="6 7">
    <name type="scientific">Iris pallida</name>
    <name type="common">Sweet iris</name>
    <dbReference type="NCBI Taxonomy" id="29817"/>
    <lineage>
        <taxon>Eukaryota</taxon>
        <taxon>Viridiplantae</taxon>
        <taxon>Streptophyta</taxon>
        <taxon>Embryophyta</taxon>
        <taxon>Tracheophyta</taxon>
        <taxon>Spermatophyta</taxon>
        <taxon>Magnoliopsida</taxon>
        <taxon>Liliopsida</taxon>
        <taxon>Asparagales</taxon>
        <taxon>Iridaceae</taxon>
        <taxon>Iridoideae</taxon>
        <taxon>Irideae</taxon>
        <taxon>Iris</taxon>
    </lineage>
</organism>
<reference evidence="6" key="2">
    <citation type="submission" date="2023-04" db="EMBL/GenBank/DDBJ databases">
        <authorList>
            <person name="Bruccoleri R.E."/>
            <person name="Oakeley E.J."/>
            <person name="Faust A.-M."/>
            <person name="Dessus-Babus S."/>
            <person name="Altorfer M."/>
            <person name="Burckhardt D."/>
            <person name="Oertli M."/>
            <person name="Naumann U."/>
            <person name="Petersen F."/>
            <person name="Wong J."/>
        </authorList>
    </citation>
    <scope>NUCLEOTIDE SEQUENCE</scope>
    <source>
        <strain evidence="6">GSM-AAB239-AS_SAM_17_03QT</strain>
        <tissue evidence="6">Leaf</tissue>
    </source>
</reference>
<feature type="compositionally biased region" description="Basic and acidic residues" evidence="4">
    <location>
        <begin position="1203"/>
        <end position="1221"/>
    </location>
</feature>
<feature type="compositionally biased region" description="Low complexity" evidence="4">
    <location>
        <begin position="987"/>
        <end position="996"/>
    </location>
</feature>
<evidence type="ECO:0000313" key="6">
    <source>
        <dbReference type="EMBL" id="KAJ6817413.1"/>
    </source>
</evidence>
<dbReference type="PANTHER" id="PTHR33400">
    <property type="entry name" value="ZINC FINGER CCCH DOMAIN-CONTAINING PROTEIN 6-RELATED"/>
    <property type="match status" value="1"/>
</dbReference>
<feature type="compositionally biased region" description="Basic and acidic residues" evidence="4">
    <location>
        <begin position="1175"/>
        <end position="1191"/>
    </location>
</feature>
<feature type="domain" description="Homeobox" evidence="5">
    <location>
        <begin position="74"/>
        <end position="134"/>
    </location>
</feature>
<dbReference type="Proteomes" id="UP001140949">
    <property type="component" value="Unassembled WGS sequence"/>
</dbReference>
<dbReference type="PROSITE" id="PS50071">
    <property type="entry name" value="HOMEOBOX_2"/>
    <property type="match status" value="1"/>
</dbReference>
<dbReference type="AlphaFoldDB" id="A0AAX6FMB6"/>
<feature type="compositionally biased region" description="Polar residues" evidence="4">
    <location>
        <begin position="614"/>
        <end position="624"/>
    </location>
</feature>
<feature type="region of interest" description="Disordered" evidence="4">
    <location>
        <begin position="1048"/>
        <end position="1090"/>
    </location>
</feature>
<keyword evidence="3 6" id="KW-0371">Homeobox</keyword>
<accession>A0AAX6FMB6</accession>
<gene>
    <name evidence="6" type="ORF">M6B38_412750</name>
</gene>
<feature type="region of interest" description="Disordered" evidence="4">
    <location>
        <begin position="976"/>
        <end position="996"/>
    </location>
</feature>
<feature type="region of interest" description="Disordered" evidence="4">
    <location>
        <begin position="865"/>
        <end position="889"/>
    </location>
</feature>
<evidence type="ECO:0000256" key="2">
    <source>
        <dbReference type="ARBA" id="ARBA00023125"/>
    </source>
</evidence>
<keyword evidence="7" id="KW-1185">Reference proteome</keyword>
<feature type="compositionally biased region" description="Low complexity" evidence="4">
    <location>
        <begin position="743"/>
        <end position="757"/>
    </location>
</feature>
<feature type="region of interest" description="Disordered" evidence="4">
    <location>
        <begin position="731"/>
        <end position="792"/>
    </location>
</feature>
<comment type="subcellular location">
    <subcellularLocation>
        <location evidence="1 3">Nucleus</location>
    </subcellularLocation>
</comment>
<feature type="region of interest" description="Disordered" evidence="4">
    <location>
        <begin position="289"/>
        <end position="311"/>
    </location>
</feature>
<dbReference type="EMBL" id="JANAVB010027995">
    <property type="protein sequence ID" value="KAJ6817413.1"/>
    <property type="molecule type" value="Genomic_DNA"/>
</dbReference>
<protein>
    <submittedName>
        <fullName evidence="6">Homeobox protein LUMINIDEPENDENS</fullName>
    </submittedName>
</protein>
<dbReference type="InterPro" id="IPR009057">
    <property type="entry name" value="Homeodomain-like_sf"/>
</dbReference>
<reference evidence="6" key="1">
    <citation type="journal article" date="2023" name="GigaByte">
        <title>Genome assembly of the bearded iris, Iris pallida Lam.</title>
        <authorList>
            <person name="Bruccoleri R.E."/>
            <person name="Oakeley E.J."/>
            <person name="Faust A.M.E."/>
            <person name="Altorfer M."/>
            <person name="Dessus-Babus S."/>
            <person name="Burckhardt D."/>
            <person name="Oertli M."/>
            <person name="Naumann U."/>
            <person name="Petersen F."/>
            <person name="Wong J."/>
        </authorList>
    </citation>
    <scope>NUCLEOTIDE SEQUENCE</scope>
    <source>
        <strain evidence="6">GSM-AAB239-AS_SAM_17_03QT</strain>
    </source>
</reference>
<evidence type="ECO:0000256" key="3">
    <source>
        <dbReference type="PROSITE-ProRule" id="PRU00108"/>
    </source>
</evidence>
<feature type="region of interest" description="Disordered" evidence="4">
    <location>
        <begin position="574"/>
        <end position="642"/>
    </location>
</feature>
<feature type="compositionally biased region" description="Polar residues" evidence="4">
    <location>
        <begin position="582"/>
        <end position="603"/>
    </location>
</feature>
<keyword evidence="3" id="KW-0539">Nucleus</keyword>
<keyword evidence="2 3" id="KW-0238">DNA-binding</keyword>
<dbReference type="GO" id="GO:0003677">
    <property type="term" value="F:DNA binding"/>
    <property type="evidence" value="ECO:0007669"/>
    <property type="project" value="UniProtKB-UniRule"/>
</dbReference>
<dbReference type="PANTHER" id="PTHR33400:SF6">
    <property type="entry name" value="HOMEOBOX PROTEIN LUMINIDEPENDENS"/>
    <property type="match status" value="1"/>
</dbReference>
<dbReference type="InterPro" id="IPR035441">
    <property type="entry name" value="TFIIS/LEDGF_dom_sf"/>
</dbReference>
<proteinExistence type="predicted"/>
<feature type="compositionally biased region" description="Polar residues" evidence="4">
    <location>
        <begin position="1157"/>
        <end position="1174"/>
    </location>
</feature>
<evidence type="ECO:0000256" key="1">
    <source>
        <dbReference type="ARBA" id="ARBA00004123"/>
    </source>
</evidence>
<evidence type="ECO:0000256" key="4">
    <source>
        <dbReference type="SAM" id="MobiDB-lite"/>
    </source>
</evidence>
<dbReference type="SUPFAM" id="SSF47676">
    <property type="entry name" value="Conserved domain common to transcription factors TFIIS, elongin A, CRSP70"/>
    <property type="match status" value="1"/>
</dbReference>
<feature type="compositionally biased region" description="Pro residues" evidence="4">
    <location>
        <begin position="865"/>
        <end position="884"/>
    </location>
</feature>
<feature type="region of interest" description="Disordered" evidence="4">
    <location>
        <begin position="1106"/>
        <end position="1227"/>
    </location>
</feature>